<dbReference type="SMART" id="SM00248">
    <property type="entry name" value="ANK"/>
    <property type="match status" value="3"/>
</dbReference>
<dbReference type="InterPro" id="IPR002110">
    <property type="entry name" value="Ankyrin_rpt"/>
</dbReference>
<name>A0A2J5HXM3_9EURO</name>
<accession>A0A2J5HXM3</accession>
<evidence type="ECO:0000256" key="2">
    <source>
        <dbReference type="ARBA" id="ARBA00022801"/>
    </source>
</evidence>
<evidence type="ECO:0000259" key="6">
    <source>
        <dbReference type="PROSITE" id="PS51382"/>
    </source>
</evidence>
<dbReference type="Pfam" id="PF03009">
    <property type="entry name" value="GDPD"/>
    <property type="match status" value="1"/>
</dbReference>
<evidence type="ECO:0000256" key="1">
    <source>
        <dbReference type="ARBA" id="ARBA00022737"/>
    </source>
</evidence>
<reference evidence="9" key="1">
    <citation type="submission" date="2017-12" db="EMBL/GenBank/DDBJ databases">
        <authorList>
            <consortium name="DOE Joint Genome Institute"/>
            <person name="Mondo S.J."/>
            <person name="Kjaerbolling I."/>
            <person name="Vesth T.C."/>
            <person name="Frisvad J.C."/>
            <person name="Nybo J.L."/>
            <person name="Theobald S."/>
            <person name="Kuo A."/>
            <person name="Bowyer P."/>
            <person name="Matsuda Y."/>
            <person name="Lyhne E.K."/>
            <person name="Kogle M.E."/>
            <person name="Clum A."/>
            <person name="Lipzen A."/>
            <person name="Salamov A."/>
            <person name="Ngan C.Y."/>
            <person name="Daum C."/>
            <person name="Chiniquy J."/>
            <person name="Barry K."/>
            <person name="LaButti K."/>
            <person name="Haridas S."/>
            <person name="Simmons B.A."/>
            <person name="Magnuson J.K."/>
            <person name="Mortensen U.H."/>
            <person name="Larsen T.O."/>
            <person name="Grigoriev I.V."/>
            <person name="Baker S.E."/>
            <person name="Andersen M.R."/>
            <person name="Nordberg H.P."/>
            <person name="Cantor M.N."/>
            <person name="Hua S.X."/>
        </authorList>
    </citation>
    <scope>NUCLEOTIDE SEQUENCE [LARGE SCALE GENOMIC DNA]</scope>
    <source>
        <strain evidence="9">IBT 19404</strain>
    </source>
</reference>
<dbReference type="InterPro" id="IPR036770">
    <property type="entry name" value="Ankyrin_rpt-contain_sf"/>
</dbReference>
<dbReference type="Gene3D" id="3.20.20.190">
    <property type="entry name" value="Phosphatidylinositol (PI) phosphodiesterase"/>
    <property type="match status" value="1"/>
</dbReference>
<dbReference type="InterPro" id="IPR017946">
    <property type="entry name" value="PLC-like_Pdiesterase_TIM-brl"/>
</dbReference>
<feature type="repeat" description="ANK" evidence="4">
    <location>
        <begin position="491"/>
        <end position="523"/>
    </location>
</feature>
<protein>
    <submittedName>
        <fullName evidence="8">GDPD-domain-containing protein</fullName>
    </submittedName>
</protein>
<feature type="repeat" description="ANK" evidence="4">
    <location>
        <begin position="455"/>
        <end position="487"/>
    </location>
</feature>
<dbReference type="InterPro" id="IPR030395">
    <property type="entry name" value="GP_PDE_dom"/>
</dbReference>
<dbReference type="PROSITE" id="PS50297">
    <property type="entry name" value="ANK_REP_REGION"/>
    <property type="match status" value="2"/>
</dbReference>
<dbReference type="PROSITE" id="PS51382">
    <property type="entry name" value="SPX"/>
    <property type="match status" value="1"/>
</dbReference>
<dbReference type="InterPro" id="IPR051578">
    <property type="entry name" value="GDPD"/>
</dbReference>
<dbReference type="PANTHER" id="PTHR22958">
    <property type="entry name" value="GLYCEROPHOSPHORYL DIESTER PHOSPHODIESTERASE"/>
    <property type="match status" value="1"/>
</dbReference>
<feature type="domain" description="GP-PDE" evidence="7">
    <location>
        <begin position="720"/>
        <end position="1035"/>
    </location>
</feature>
<dbReference type="AlphaFoldDB" id="A0A2J5HXM3"/>
<dbReference type="Pfam" id="PF25329">
    <property type="entry name" value="C2_GDE1"/>
    <property type="match status" value="1"/>
</dbReference>
<dbReference type="Gene3D" id="1.25.40.20">
    <property type="entry name" value="Ankyrin repeat-containing domain"/>
    <property type="match status" value="2"/>
</dbReference>
<feature type="repeat" description="ANK" evidence="4">
    <location>
        <begin position="385"/>
        <end position="407"/>
    </location>
</feature>
<evidence type="ECO:0000313" key="8">
    <source>
        <dbReference type="EMBL" id="PLN82049.1"/>
    </source>
</evidence>
<dbReference type="PROSITE" id="PS50088">
    <property type="entry name" value="ANK_REPEAT"/>
    <property type="match status" value="3"/>
</dbReference>
<evidence type="ECO:0000259" key="7">
    <source>
        <dbReference type="PROSITE" id="PS51704"/>
    </source>
</evidence>
<evidence type="ECO:0000256" key="3">
    <source>
        <dbReference type="ARBA" id="ARBA00023043"/>
    </source>
</evidence>
<evidence type="ECO:0000256" key="4">
    <source>
        <dbReference type="PROSITE-ProRule" id="PRU00023"/>
    </source>
</evidence>
<gene>
    <name evidence="8" type="ORF">BDW42DRAFT_185027</name>
</gene>
<feature type="region of interest" description="Disordered" evidence="5">
    <location>
        <begin position="549"/>
        <end position="575"/>
    </location>
</feature>
<dbReference type="InterPro" id="IPR057506">
    <property type="entry name" value="C2_GPCPD1"/>
</dbReference>
<dbReference type="OrthoDB" id="197419at2759"/>
<dbReference type="GO" id="GO:0046475">
    <property type="term" value="P:glycerophospholipid catabolic process"/>
    <property type="evidence" value="ECO:0007669"/>
    <property type="project" value="TreeGrafter"/>
</dbReference>
<dbReference type="InterPro" id="IPR004331">
    <property type="entry name" value="SPX_dom"/>
</dbReference>
<dbReference type="EMBL" id="KZ559530">
    <property type="protein sequence ID" value="PLN82049.1"/>
    <property type="molecule type" value="Genomic_DNA"/>
</dbReference>
<evidence type="ECO:0000256" key="5">
    <source>
        <dbReference type="SAM" id="MobiDB-lite"/>
    </source>
</evidence>
<keyword evidence="9" id="KW-1185">Reference proteome</keyword>
<dbReference type="GO" id="GO:0047389">
    <property type="term" value="F:glycerophosphocholine phosphodiesterase activity"/>
    <property type="evidence" value="ECO:0007669"/>
    <property type="project" value="TreeGrafter"/>
</dbReference>
<sequence>MKFSQNYHHHQIPEWASSYVPYPALSQQLKRVVREATAENTTPVVDEIYDLLDGSIGLFVKCYEDRFQFLCARRAEVLRAYGLGEEEPVSLRTGDANCAELGNLLKAMVELRGELAKLQWYYRVNADAIELVYSNIERYCCGYPTGELHQSRKSRWVDVAAGCDARATGYGDSLSAWIADVARSRANAKLHLGEGSLCLDCVSDGYRASLVSLVRQDKSLEVAPLLEKMSLGDDSSTGLQFHALVYDLALLAIVSGAGDSAAFLLDEAFARYGVAVDNRVLNQIIAVLGRRDLLDRQSDLKLLTCSLCDDAEARNGIGESLLLRAIERLGPSGEDVLLSKDVFGRCPLHYGAMYGLQTVCQRILSCFEKRGLSHLAGQIMSVDSQGQTPLHYAVINNDAGVTRVFLDVLDGVEDSETHNKTAILHDVSSIAVKYQHDEIVHLLTRCRMGSHPSSHAETALYVAAQSGRADYVEALLNHDKHIDLNRPEPVHGWTPLFVACVEGHAAVASVLLRAGAKQDLRDSLGWTAKEHATLRGHLAIADIMDAGNTDDLDRSRSGGPASVPPTKSAPTEQGSFQSDRSYVIINLGALQHGQRGEALELRGSSLPESVYAHNGLSMEISIAEGGNSPHSQSYTVKLPLLRDMLNEPFVFPVVNPNEAVISFKLLRAGHSLNDGLGEGRESLTLGVMGTVMFTFVVATPVDCAVPRLQSCDVGGGGGGVQLVGHRGLGQNTASRTYLQMGENTIESFLSAAKQGAAFVELTRDLVPIIYHDFSLSESGTDIAIHDLSFDQFAYASKLQSTINQSICKPTKPRSRSLTKAHERELEGTRQRMMHTVDFISKGFKPNTRGDFIQDSFATLDELLVQLPQSIGFNIEIKYPRLHEAAEAGVIPASIEINTFTDKILAQIFRHPQPNRSIILSSFTPEICMLLAIKQQVYPVMFITNAGKPPMSDMEMRAGSMKAAVRFAKRWNLAGIVFASESLVLCPRLVQYVKRRGLVCGSYGAQNNCPGYAQMQAAAGVDLLMTDRVGLISAALD</sequence>
<keyword evidence="1" id="KW-0677">Repeat</keyword>
<dbReference type="PANTHER" id="PTHR22958:SF1">
    <property type="entry name" value="GLYCEROPHOSPHOCHOLINE PHOSPHODIESTERASE GPCPD1"/>
    <property type="match status" value="1"/>
</dbReference>
<dbReference type="SUPFAM" id="SSF48403">
    <property type="entry name" value="Ankyrin repeat"/>
    <property type="match status" value="1"/>
</dbReference>
<evidence type="ECO:0000313" key="9">
    <source>
        <dbReference type="Proteomes" id="UP000235023"/>
    </source>
</evidence>
<feature type="domain" description="SPX" evidence="6">
    <location>
        <begin position="1"/>
        <end position="150"/>
    </location>
</feature>
<keyword evidence="3 4" id="KW-0040">ANK repeat</keyword>
<organism evidence="8 9">
    <name type="scientific">Aspergillus taichungensis</name>
    <dbReference type="NCBI Taxonomy" id="482145"/>
    <lineage>
        <taxon>Eukaryota</taxon>
        <taxon>Fungi</taxon>
        <taxon>Dikarya</taxon>
        <taxon>Ascomycota</taxon>
        <taxon>Pezizomycotina</taxon>
        <taxon>Eurotiomycetes</taxon>
        <taxon>Eurotiomycetidae</taxon>
        <taxon>Eurotiales</taxon>
        <taxon>Aspergillaceae</taxon>
        <taxon>Aspergillus</taxon>
        <taxon>Aspergillus subgen. Circumdati</taxon>
    </lineage>
</organism>
<dbReference type="SUPFAM" id="SSF51695">
    <property type="entry name" value="PLC-like phosphodiesterases"/>
    <property type="match status" value="1"/>
</dbReference>
<dbReference type="PROSITE" id="PS51704">
    <property type="entry name" value="GP_PDE"/>
    <property type="match status" value="1"/>
</dbReference>
<proteinExistence type="predicted"/>
<dbReference type="Pfam" id="PF12796">
    <property type="entry name" value="Ank_2"/>
    <property type="match status" value="1"/>
</dbReference>
<keyword evidence="2" id="KW-0378">Hydrolase</keyword>
<dbReference type="Proteomes" id="UP000235023">
    <property type="component" value="Unassembled WGS sequence"/>
</dbReference>